<proteinExistence type="predicted"/>
<keyword evidence="2" id="KW-1185">Reference proteome</keyword>
<evidence type="ECO:0000313" key="1">
    <source>
        <dbReference type="EMBL" id="RHZ66139.1"/>
    </source>
</evidence>
<accession>A0A397HSG0</accession>
<dbReference type="EMBL" id="PQFF01000283">
    <property type="protein sequence ID" value="RHZ66139.1"/>
    <property type="molecule type" value="Genomic_DNA"/>
</dbReference>
<protein>
    <submittedName>
        <fullName evidence="1">Uncharacterized protein</fullName>
    </submittedName>
</protein>
<organism evidence="1 2">
    <name type="scientific">Diversispora epigaea</name>
    <dbReference type="NCBI Taxonomy" id="1348612"/>
    <lineage>
        <taxon>Eukaryota</taxon>
        <taxon>Fungi</taxon>
        <taxon>Fungi incertae sedis</taxon>
        <taxon>Mucoromycota</taxon>
        <taxon>Glomeromycotina</taxon>
        <taxon>Glomeromycetes</taxon>
        <taxon>Diversisporales</taxon>
        <taxon>Diversisporaceae</taxon>
        <taxon>Diversispora</taxon>
    </lineage>
</organism>
<dbReference type="AlphaFoldDB" id="A0A397HSG0"/>
<reference evidence="1 2" key="1">
    <citation type="submission" date="2018-08" db="EMBL/GenBank/DDBJ databases">
        <title>Genome and evolution of the arbuscular mycorrhizal fungus Diversispora epigaea (formerly Glomus versiforme) and its bacterial endosymbionts.</title>
        <authorList>
            <person name="Sun X."/>
            <person name="Fei Z."/>
            <person name="Harrison M."/>
        </authorList>
    </citation>
    <scope>NUCLEOTIDE SEQUENCE [LARGE SCALE GENOMIC DNA]</scope>
    <source>
        <strain evidence="1 2">IT104</strain>
    </source>
</reference>
<name>A0A397HSG0_9GLOM</name>
<sequence>MARTNEEAPQEWYWFPIDLPTPEEEYQTAIAAAKAAEYSNKSQAIYRTKIFNKADVAVIITVKKKVCEVVGMISKAYRNNGQRSMKTNTNIGTETKPYYNGKYEKHTLGKRRRQLILEINIRAPEDGNEEINVINTD</sequence>
<comment type="caution">
    <text evidence="1">The sequence shown here is derived from an EMBL/GenBank/DDBJ whole genome shotgun (WGS) entry which is preliminary data.</text>
</comment>
<gene>
    <name evidence="1" type="ORF">Glove_309g115</name>
</gene>
<dbReference type="OrthoDB" id="2484980at2759"/>
<evidence type="ECO:0000313" key="2">
    <source>
        <dbReference type="Proteomes" id="UP000266861"/>
    </source>
</evidence>
<dbReference type="Proteomes" id="UP000266861">
    <property type="component" value="Unassembled WGS sequence"/>
</dbReference>